<organism evidence="3 4">
    <name type="scientific">Christiangramia antarctica</name>
    <dbReference type="NCBI Taxonomy" id="2058158"/>
    <lineage>
        <taxon>Bacteria</taxon>
        <taxon>Pseudomonadati</taxon>
        <taxon>Bacteroidota</taxon>
        <taxon>Flavobacteriia</taxon>
        <taxon>Flavobacteriales</taxon>
        <taxon>Flavobacteriaceae</taxon>
        <taxon>Christiangramia</taxon>
    </lineage>
</organism>
<protein>
    <submittedName>
        <fullName evidence="3">SRPBCC domain-containing protein</fullName>
    </submittedName>
</protein>
<name>A0ABW5X7Q0_9FLAO</name>
<evidence type="ECO:0000259" key="2">
    <source>
        <dbReference type="Pfam" id="PF08327"/>
    </source>
</evidence>
<feature type="domain" description="Activator of Hsp90 ATPase homologue 1/2-like C-terminal" evidence="2">
    <location>
        <begin position="15"/>
        <end position="136"/>
    </location>
</feature>
<dbReference type="RefSeq" id="WP_251740240.1">
    <property type="nucleotide sequence ID" value="NZ_JBHUOJ010000037.1"/>
</dbReference>
<dbReference type="Proteomes" id="UP001597438">
    <property type="component" value="Unassembled WGS sequence"/>
</dbReference>
<dbReference type="SUPFAM" id="SSF55961">
    <property type="entry name" value="Bet v1-like"/>
    <property type="match status" value="1"/>
</dbReference>
<gene>
    <name evidence="3" type="ORF">ACFSYS_17560</name>
</gene>
<evidence type="ECO:0000313" key="4">
    <source>
        <dbReference type="Proteomes" id="UP001597438"/>
    </source>
</evidence>
<dbReference type="Pfam" id="PF08327">
    <property type="entry name" value="AHSA1"/>
    <property type="match status" value="1"/>
</dbReference>
<dbReference type="EMBL" id="JBHUOJ010000037">
    <property type="protein sequence ID" value="MFD2835101.1"/>
    <property type="molecule type" value="Genomic_DNA"/>
</dbReference>
<comment type="similarity">
    <text evidence="1">Belongs to the AHA1 family.</text>
</comment>
<dbReference type="InterPro" id="IPR023393">
    <property type="entry name" value="START-like_dom_sf"/>
</dbReference>
<accession>A0ABW5X7Q0</accession>
<comment type="caution">
    <text evidence="3">The sequence shown here is derived from an EMBL/GenBank/DDBJ whole genome shotgun (WGS) entry which is preliminary data.</text>
</comment>
<keyword evidence="4" id="KW-1185">Reference proteome</keyword>
<evidence type="ECO:0000256" key="1">
    <source>
        <dbReference type="ARBA" id="ARBA00006817"/>
    </source>
</evidence>
<proteinExistence type="inferred from homology"/>
<evidence type="ECO:0000313" key="3">
    <source>
        <dbReference type="EMBL" id="MFD2835101.1"/>
    </source>
</evidence>
<sequence length="155" mass="17912">MKELEIKTAIQISKSPTDVFEAIVNPVKMSNYFISKGDARMETGKTVNWKFPEFPEMTLTVKVIEVKASELIVFEWEGAKDQFLEVRINLEEMPNLNTLVKISEGKMKNTVEGILWYGRNTEGWANFLACLKAYLEYDINLRNGAFDFMNSKKKR</sequence>
<dbReference type="Gene3D" id="3.30.530.20">
    <property type="match status" value="1"/>
</dbReference>
<reference evidence="4" key="1">
    <citation type="journal article" date="2019" name="Int. J. Syst. Evol. Microbiol.">
        <title>The Global Catalogue of Microorganisms (GCM) 10K type strain sequencing project: providing services to taxonomists for standard genome sequencing and annotation.</title>
        <authorList>
            <consortium name="The Broad Institute Genomics Platform"/>
            <consortium name="The Broad Institute Genome Sequencing Center for Infectious Disease"/>
            <person name="Wu L."/>
            <person name="Ma J."/>
        </authorList>
    </citation>
    <scope>NUCLEOTIDE SEQUENCE [LARGE SCALE GENOMIC DNA]</scope>
    <source>
        <strain evidence="4">KCTC 52925</strain>
    </source>
</reference>
<dbReference type="InterPro" id="IPR013538">
    <property type="entry name" value="ASHA1/2-like_C"/>
</dbReference>